<keyword evidence="1" id="KW-0472">Membrane</keyword>
<evidence type="ECO:0000313" key="3">
    <source>
        <dbReference type="Proteomes" id="UP000245207"/>
    </source>
</evidence>
<feature type="transmembrane region" description="Helical" evidence="1">
    <location>
        <begin position="50"/>
        <end position="67"/>
    </location>
</feature>
<dbReference type="AlphaFoldDB" id="A0A2U1M9S2"/>
<gene>
    <name evidence="2" type="ORF">CTI12_AA404110</name>
</gene>
<keyword evidence="1" id="KW-0812">Transmembrane</keyword>
<keyword evidence="3" id="KW-1185">Reference proteome</keyword>
<protein>
    <submittedName>
        <fullName evidence="2">Uncharacterized protein</fullName>
    </submittedName>
</protein>
<proteinExistence type="predicted"/>
<evidence type="ECO:0000256" key="1">
    <source>
        <dbReference type="SAM" id="Phobius"/>
    </source>
</evidence>
<evidence type="ECO:0000313" key="2">
    <source>
        <dbReference type="EMBL" id="PWA57999.1"/>
    </source>
</evidence>
<accession>A0A2U1M9S2</accession>
<sequence>MIDLAFAPNTIEAVVSFIRYHHYVHDVTEEIYFDREFAENIVHPMDKFDLAWVGVLLGIEMLLRVFVNNMAMTYGDDFTLEEFRDDLGLGVGPLTNDQVVVLRRLEDAWF</sequence>
<organism evidence="2 3">
    <name type="scientific">Artemisia annua</name>
    <name type="common">Sweet wormwood</name>
    <dbReference type="NCBI Taxonomy" id="35608"/>
    <lineage>
        <taxon>Eukaryota</taxon>
        <taxon>Viridiplantae</taxon>
        <taxon>Streptophyta</taxon>
        <taxon>Embryophyta</taxon>
        <taxon>Tracheophyta</taxon>
        <taxon>Spermatophyta</taxon>
        <taxon>Magnoliopsida</taxon>
        <taxon>eudicotyledons</taxon>
        <taxon>Gunneridae</taxon>
        <taxon>Pentapetalae</taxon>
        <taxon>asterids</taxon>
        <taxon>campanulids</taxon>
        <taxon>Asterales</taxon>
        <taxon>Asteraceae</taxon>
        <taxon>Asteroideae</taxon>
        <taxon>Anthemideae</taxon>
        <taxon>Artemisiinae</taxon>
        <taxon>Artemisia</taxon>
    </lineage>
</organism>
<comment type="caution">
    <text evidence="2">The sequence shown here is derived from an EMBL/GenBank/DDBJ whole genome shotgun (WGS) entry which is preliminary data.</text>
</comment>
<dbReference type="EMBL" id="PKPP01006016">
    <property type="protein sequence ID" value="PWA57999.1"/>
    <property type="molecule type" value="Genomic_DNA"/>
</dbReference>
<reference evidence="2 3" key="1">
    <citation type="journal article" date="2018" name="Mol. Plant">
        <title>The genome of Artemisia annua provides insight into the evolution of Asteraceae family and artemisinin biosynthesis.</title>
        <authorList>
            <person name="Shen Q."/>
            <person name="Zhang L."/>
            <person name="Liao Z."/>
            <person name="Wang S."/>
            <person name="Yan T."/>
            <person name="Shi P."/>
            <person name="Liu M."/>
            <person name="Fu X."/>
            <person name="Pan Q."/>
            <person name="Wang Y."/>
            <person name="Lv Z."/>
            <person name="Lu X."/>
            <person name="Zhang F."/>
            <person name="Jiang W."/>
            <person name="Ma Y."/>
            <person name="Chen M."/>
            <person name="Hao X."/>
            <person name="Li L."/>
            <person name="Tang Y."/>
            <person name="Lv G."/>
            <person name="Zhou Y."/>
            <person name="Sun X."/>
            <person name="Brodelius P.E."/>
            <person name="Rose J.K.C."/>
            <person name="Tang K."/>
        </authorList>
    </citation>
    <scope>NUCLEOTIDE SEQUENCE [LARGE SCALE GENOMIC DNA]</scope>
    <source>
        <strain evidence="3">cv. Huhao1</strain>
        <tissue evidence="2">Leaf</tissue>
    </source>
</reference>
<name>A0A2U1M9S2_ARTAN</name>
<keyword evidence="1" id="KW-1133">Transmembrane helix</keyword>
<dbReference type="Proteomes" id="UP000245207">
    <property type="component" value="Unassembled WGS sequence"/>
</dbReference>